<dbReference type="InterPro" id="IPR029056">
    <property type="entry name" value="Ribokinase-like"/>
</dbReference>
<dbReference type="InterPro" id="IPR011611">
    <property type="entry name" value="PfkB_dom"/>
</dbReference>
<evidence type="ECO:0000259" key="4">
    <source>
        <dbReference type="Pfam" id="PF00294"/>
    </source>
</evidence>
<dbReference type="RefSeq" id="WP_127740360.1">
    <property type="nucleotide sequence ID" value="NZ_SACN01000001.1"/>
</dbReference>
<feature type="domain" description="Carbohydrate kinase PfkB" evidence="4">
    <location>
        <begin position="27"/>
        <end position="316"/>
    </location>
</feature>
<evidence type="ECO:0000256" key="2">
    <source>
        <dbReference type="ARBA" id="ARBA00022679"/>
    </source>
</evidence>
<keyword evidence="2" id="KW-0808">Transferase</keyword>
<protein>
    <submittedName>
        <fullName evidence="5">Adenosine kinase</fullName>
    </submittedName>
</protein>
<dbReference type="Pfam" id="PF00294">
    <property type="entry name" value="PfkB"/>
    <property type="match status" value="1"/>
</dbReference>
<dbReference type="InterPro" id="IPR052700">
    <property type="entry name" value="Carb_kinase_PfkB-like"/>
</dbReference>
<accession>A0A437M4J4</accession>
<dbReference type="Proteomes" id="UP000282971">
    <property type="component" value="Unassembled WGS sequence"/>
</dbReference>
<evidence type="ECO:0000256" key="1">
    <source>
        <dbReference type="ARBA" id="ARBA00010688"/>
    </source>
</evidence>
<sequence length="333" mass="34874">MTAPQFDIVAIGNALVDVLSHQEDEFVVVRGITKGLMAPIAPQRAVVLHREMGICEEVSGGSAANTLAALAGAGARCAFVGQVGDDRLGKLFADDLHRHHIGFDVAPLPDVPTGRCLIIVHPDGHRTMNTAIGASEYLPPESLDAALIANSGILYVEGYMFRTEQPRARAIEAIGVAREAGRKVAFTLSSEFCISQHGDEFRELIADGLIDILFANDGELRAITGIADFDAALAHLGRQVPLLIVTCGPDGAVGMTGGERVDVPAEPAGPVVDTTGAGDAFAAGVFAGLIRGETLPVALRMGSIVAGEVITRIGPRFREGEDVAALIAERMGR</sequence>
<keyword evidence="6" id="KW-1185">Reference proteome</keyword>
<organism evidence="5 6">
    <name type="scientific">Sphingomonas crocodyli</name>
    <dbReference type="NCBI Taxonomy" id="1979270"/>
    <lineage>
        <taxon>Bacteria</taxon>
        <taxon>Pseudomonadati</taxon>
        <taxon>Pseudomonadota</taxon>
        <taxon>Alphaproteobacteria</taxon>
        <taxon>Sphingomonadales</taxon>
        <taxon>Sphingomonadaceae</taxon>
        <taxon>Sphingomonas</taxon>
    </lineage>
</organism>
<evidence type="ECO:0000313" key="5">
    <source>
        <dbReference type="EMBL" id="RVT92598.1"/>
    </source>
</evidence>
<dbReference type="Gene3D" id="3.40.1190.20">
    <property type="match status" value="1"/>
</dbReference>
<keyword evidence="3 5" id="KW-0418">Kinase</keyword>
<proteinExistence type="inferred from homology"/>
<dbReference type="SUPFAM" id="SSF53613">
    <property type="entry name" value="Ribokinase-like"/>
    <property type="match status" value="1"/>
</dbReference>
<comment type="caution">
    <text evidence="5">The sequence shown here is derived from an EMBL/GenBank/DDBJ whole genome shotgun (WGS) entry which is preliminary data.</text>
</comment>
<evidence type="ECO:0000313" key="6">
    <source>
        <dbReference type="Proteomes" id="UP000282971"/>
    </source>
</evidence>
<gene>
    <name evidence="5" type="ORF">EOD43_01340</name>
</gene>
<dbReference type="OrthoDB" id="9813569at2"/>
<comment type="similarity">
    <text evidence="1">Belongs to the carbohydrate kinase PfkB family.</text>
</comment>
<dbReference type="PANTHER" id="PTHR43320">
    <property type="entry name" value="SUGAR KINASE"/>
    <property type="match status" value="1"/>
</dbReference>
<dbReference type="CDD" id="cd01168">
    <property type="entry name" value="adenosine_kinase"/>
    <property type="match status" value="1"/>
</dbReference>
<dbReference type="GO" id="GO:0016301">
    <property type="term" value="F:kinase activity"/>
    <property type="evidence" value="ECO:0007669"/>
    <property type="project" value="UniProtKB-KW"/>
</dbReference>
<dbReference type="AlphaFoldDB" id="A0A437M4J4"/>
<dbReference type="EMBL" id="SACN01000001">
    <property type="protein sequence ID" value="RVT92598.1"/>
    <property type="molecule type" value="Genomic_DNA"/>
</dbReference>
<reference evidence="5 6" key="1">
    <citation type="submission" date="2019-01" db="EMBL/GenBank/DDBJ databases">
        <authorList>
            <person name="Chen W.-M."/>
        </authorList>
    </citation>
    <scope>NUCLEOTIDE SEQUENCE [LARGE SCALE GENOMIC DNA]</scope>
    <source>
        <strain evidence="5 6">CCP-7</strain>
    </source>
</reference>
<dbReference type="PANTHER" id="PTHR43320:SF3">
    <property type="entry name" value="CARBOHYDRATE KINASE PFKB DOMAIN-CONTAINING PROTEIN"/>
    <property type="match status" value="1"/>
</dbReference>
<name>A0A437M4J4_9SPHN</name>
<evidence type="ECO:0000256" key="3">
    <source>
        <dbReference type="ARBA" id="ARBA00022777"/>
    </source>
</evidence>